<evidence type="ECO:0000256" key="2">
    <source>
        <dbReference type="ARBA" id="ARBA00009152"/>
    </source>
</evidence>
<dbReference type="GO" id="GO:0000105">
    <property type="term" value="P:L-histidine biosynthetic process"/>
    <property type="evidence" value="ECO:0007669"/>
    <property type="project" value="UniProtKB-UniRule"/>
</dbReference>
<dbReference type="PANTHER" id="PTHR21039">
    <property type="entry name" value="HISTIDINOL PHOSPHATASE-RELATED"/>
    <property type="match status" value="1"/>
</dbReference>
<evidence type="ECO:0000256" key="4">
    <source>
        <dbReference type="ARBA" id="ARBA00022605"/>
    </source>
</evidence>
<comment type="pathway">
    <text evidence="1 8">Amino-acid biosynthesis; L-histidine biosynthesis; L-histidine from 5-phospho-alpha-D-ribose 1-diphosphate: step 8/9.</text>
</comment>
<dbReference type="UniPathway" id="UPA00031">
    <property type="reaction ID" value="UER00013"/>
</dbReference>
<dbReference type="AlphaFoldDB" id="A0A852TF24"/>
<proteinExistence type="inferred from homology"/>
<dbReference type="NCBIfam" id="NF005235">
    <property type="entry name" value="PRK06740.1"/>
    <property type="match status" value="1"/>
</dbReference>
<dbReference type="Pfam" id="PF02811">
    <property type="entry name" value="PHP"/>
    <property type="match status" value="1"/>
</dbReference>
<evidence type="ECO:0000313" key="10">
    <source>
        <dbReference type="EMBL" id="NYE05834.1"/>
    </source>
</evidence>
<evidence type="ECO:0000256" key="3">
    <source>
        <dbReference type="ARBA" id="ARBA00013085"/>
    </source>
</evidence>
<dbReference type="EC" id="3.1.3.15" evidence="3 8"/>
<dbReference type="CDD" id="cd12110">
    <property type="entry name" value="PHP_HisPPase_Hisj_like"/>
    <property type="match status" value="1"/>
</dbReference>
<name>A0A852TF24_9BACI</name>
<accession>A0A852TF24</accession>
<evidence type="ECO:0000256" key="7">
    <source>
        <dbReference type="ARBA" id="ARBA00049158"/>
    </source>
</evidence>
<keyword evidence="5 8" id="KW-0378">Hydrolase</keyword>
<feature type="domain" description="PHP" evidence="9">
    <location>
        <begin position="64"/>
        <end position="258"/>
    </location>
</feature>
<sequence length="339" mass="40005">MKVDYHVHLEEGPYSLSFVERTLKAIEHFEPIKGERHTKEWLIQSMNTIANRLSETEYSKWWLDLYLQEALNKGLKEVGIVDHLYRFKETRDYFRKYMDLESKTIGVRQLDWLNKVMVRNFDEFITMIDSAKEEWERNAVTLRLGIEADYFAGGEKELSDLLSKYQFDYVIGSVHFYNGWGFDNPELQEKFQEYDLVELYKNHFETVKKAARSGLFDIVAHLDNLKVFNYRPNEDLLIDSYKEVAQALVEMDVATEINPGLYYRYPVKEMCPSSRFLDILVDYGVLFTTSSDSHFPNDIGIFSDQIKNMLLERNVSKVATFKNRQRIMKPFHQVANNAL</sequence>
<dbReference type="EMBL" id="JACCBX010000005">
    <property type="protein sequence ID" value="NYE05834.1"/>
    <property type="molecule type" value="Genomic_DNA"/>
</dbReference>
<evidence type="ECO:0000313" key="11">
    <source>
        <dbReference type="Proteomes" id="UP000548423"/>
    </source>
</evidence>
<dbReference type="Proteomes" id="UP000548423">
    <property type="component" value="Unassembled WGS sequence"/>
</dbReference>
<comment type="similarity">
    <text evidence="2 8">Belongs to the PHP hydrolase family. HisK subfamily.</text>
</comment>
<dbReference type="InterPro" id="IPR016195">
    <property type="entry name" value="Pol/histidinol_Pase-like"/>
</dbReference>
<evidence type="ECO:0000256" key="8">
    <source>
        <dbReference type="RuleBase" id="RU366003"/>
    </source>
</evidence>
<protein>
    <recommendedName>
        <fullName evidence="3 8">Histidinol-phosphatase</fullName>
        <shortName evidence="8">HolPase</shortName>
        <ecNumber evidence="3 8">3.1.3.15</ecNumber>
    </recommendedName>
</protein>
<dbReference type="SUPFAM" id="SSF89550">
    <property type="entry name" value="PHP domain-like"/>
    <property type="match status" value="1"/>
</dbReference>
<keyword evidence="4 8" id="KW-0028">Amino-acid biosynthesis</keyword>
<dbReference type="GO" id="GO:0004401">
    <property type="term" value="F:histidinol-phosphatase activity"/>
    <property type="evidence" value="ECO:0007669"/>
    <property type="project" value="UniProtKB-UniRule"/>
</dbReference>
<reference evidence="11" key="1">
    <citation type="submission" date="2020-07" db="EMBL/GenBank/DDBJ databases">
        <authorList>
            <person name="Partida-Martinez L."/>
            <person name="Huntemann M."/>
            <person name="Clum A."/>
            <person name="Wang J."/>
            <person name="Palaniappan K."/>
            <person name="Ritter S."/>
            <person name="Chen I.-M."/>
            <person name="Stamatis D."/>
            <person name="Reddy T."/>
            <person name="O'Malley R."/>
            <person name="Daum C."/>
            <person name="Shapiro N."/>
            <person name="Ivanova N."/>
            <person name="Kyrpides N."/>
            <person name="Woyke T."/>
        </authorList>
    </citation>
    <scope>NUCLEOTIDE SEQUENCE [LARGE SCALE GENOMIC DNA]</scope>
    <source>
        <strain evidence="11">AT2.8</strain>
    </source>
</reference>
<comment type="caution">
    <text evidence="10">The sequence shown here is derived from an EMBL/GenBank/DDBJ whole genome shotgun (WGS) entry which is preliminary data.</text>
</comment>
<dbReference type="NCBIfam" id="NF005596">
    <property type="entry name" value="PRK07328.1"/>
    <property type="match status" value="1"/>
</dbReference>
<dbReference type="InterPro" id="IPR010140">
    <property type="entry name" value="Histidinol_P_phosphatase_HisJ"/>
</dbReference>
<evidence type="ECO:0000259" key="9">
    <source>
        <dbReference type="Pfam" id="PF02811"/>
    </source>
</evidence>
<comment type="catalytic activity">
    <reaction evidence="7 8">
        <text>L-histidinol phosphate + H2O = L-histidinol + phosphate</text>
        <dbReference type="Rhea" id="RHEA:14465"/>
        <dbReference type="ChEBI" id="CHEBI:15377"/>
        <dbReference type="ChEBI" id="CHEBI:43474"/>
        <dbReference type="ChEBI" id="CHEBI:57699"/>
        <dbReference type="ChEBI" id="CHEBI:57980"/>
        <dbReference type="EC" id="3.1.3.15"/>
    </reaction>
</comment>
<dbReference type="Gene3D" id="3.20.20.140">
    <property type="entry name" value="Metal-dependent hydrolases"/>
    <property type="match status" value="1"/>
</dbReference>
<gene>
    <name evidence="10" type="ORF">F4694_002609</name>
</gene>
<evidence type="ECO:0000256" key="5">
    <source>
        <dbReference type="ARBA" id="ARBA00022801"/>
    </source>
</evidence>
<evidence type="ECO:0000256" key="1">
    <source>
        <dbReference type="ARBA" id="ARBA00004970"/>
    </source>
</evidence>
<keyword evidence="6 8" id="KW-0368">Histidine biosynthesis</keyword>
<evidence type="ECO:0000256" key="6">
    <source>
        <dbReference type="ARBA" id="ARBA00023102"/>
    </source>
</evidence>
<dbReference type="PANTHER" id="PTHR21039:SF0">
    <property type="entry name" value="HISTIDINOL-PHOSPHATASE"/>
    <property type="match status" value="1"/>
</dbReference>
<dbReference type="InterPro" id="IPR004013">
    <property type="entry name" value="PHP_dom"/>
</dbReference>
<reference evidence="11" key="2">
    <citation type="submission" date="2020-08" db="EMBL/GenBank/DDBJ databases">
        <title>The Agave Microbiome: Exploring the role of microbial communities in plant adaptations to desert environments.</title>
        <authorList>
            <person name="Partida-Martinez L.P."/>
        </authorList>
    </citation>
    <scope>NUCLEOTIDE SEQUENCE [LARGE SCALE GENOMIC DNA]</scope>
    <source>
        <strain evidence="11">AT2.8</strain>
    </source>
</reference>
<dbReference type="GO" id="GO:0005737">
    <property type="term" value="C:cytoplasm"/>
    <property type="evidence" value="ECO:0007669"/>
    <property type="project" value="TreeGrafter"/>
</dbReference>
<dbReference type="NCBIfam" id="TIGR01856">
    <property type="entry name" value="hisJ_fam"/>
    <property type="match status" value="1"/>
</dbReference>
<organism evidence="10 11">
    <name type="scientific">Neobacillus niacini</name>
    <dbReference type="NCBI Taxonomy" id="86668"/>
    <lineage>
        <taxon>Bacteria</taxon>
        <taxon>Bacillati</taxon>
        <taxon>Bacillota</taxon>
        <taxon>Bacilli</taxon>
        <taxon>Bacillales</taxon>
        <taxon>Bacillaceae</taxon>
        <taxon>Neobacillus</taxon>
    </lineage>
</organism>